<keyword evidence="3" id="KW-1185">Reference proteome</keyword>
<protein>
    <submittedName>
        <fullName evidence="2">Outer membrane channel protein CpnT</fullName>
    </submittedName>
</protein>
<sequence length="732" mass="76782">MAPLAVDPEALDGAGVAVISAGDGLASVISTLTTALAGCNGMAGNDPAGAAFGRTYNASASKLLEAMATTRNGLCRLGDGVRVSAHNYSTAEARSNISGHAQPLPAPPPTGSISAGSAPSAVGNGVAAPAGWGWVSKYIGMIWPNGDSAKLRSAAAAWTSAGTQFEVGEIVGSVGPIGSIGAQQIPEGPAIAEAFSAANRSAAGILQQCATIATQLTSLATKIDTVHAAILDLLSRICNPLTGIKEVWEFLTDDDEDEIRKIANDIRIIVDQFTAEVDALRQEIARPLHEATTIVSTMARYAEKEWDHFLHDTDVGRALDHAGQIFKGMFTEVEGLVESFWTFNPARAVLDPNGFWRSVAGAVDKAESLTGLDGEQKLADSWKEVGKDTLHWDEWNTNPFQAAGESVFDVATLLLPGGVLSKLPKLGRLAAETAERSEDFHPFAPLGEAAPPQHNPVQRSEPPRGGQPAPAPEPKKPMPPYGLTDSKNAVGQKPPGTTASKPVEPGHPSAPTSAPQGGTIGPPSSPTAHAGVTAPPATPPAGRLPETPSRHADSIIQEHGSDDAAVPGLSEEKRDEILAMPKGSRPHPSEYLSPEYIEHHLDKFHEGVTRFMPESNLAKYGIAQQDGTSFVMPRSEADALISATHGDPRAVEEALGLAEGFLDSNNIVRIDIDHPDQFNLRVPSGNEAGANEQWIPGGKLPNGASEAVVDGGKIPEPDYRATNVFPAEEGRR</sequence>
<dbReference type="RefSeq" id="WP_163779366.1">
    <property type="nucleotide sequence ID" value="NZ_AP022569.1"/>
</dbReference>
<accession>A0A7I7L1I4</accession>
<dbReference type="AlphaFoldDB" id="A0A7I7L1I4"/>
<evidence type="ECO:0000256" key="1">
    <source>
        <dbReference type="SAM" id="MobiDB-lite"/>
    </source>
</evidence>
<dbReference type="Proteomes" id="UP000465866">
    <property type="component" value="Chromosome"/>
</dbReference>
<feature type="compositionally biased region" description="Low complexity" evidence="1">
    <location>
        <begin position="526"/>
        <end position="535"/>
    </location>
</feature>
<feature type="region of interest" description="Disordered" evidence="1">
    <location>
        <begin position="689"/>
        <end position="732"/>
    </location>
</feature>
<feature type="compositionally biased region" description="Polar residues" evidence="1">
    <location>
        <begin position="485"/>
        <end position="500"/>
    </location>
</feature>
<proteinExistence type="predicted"/>
<feature type="region of interest" description="Disordered" evidence="1">
    <location>
        <begin position="94"/>
        <end position="118"/>
    </location>
</feature>
<evidence type="ECO:0000313" key="3">
    <source>
        <dbReference type="Proteomes" id="UP000465866"/>
    </source>
</evidence>
<reference evidence="2 3" key="1">
    <citation type="journal article" date="2019" name="Emerg. Microbes Infect.">
        <title>Comprehensive subspecies identification of 175 nontuberculous mycobacteria species based on 7547 genomic profiles.</title>
        <authorList>
            <person name="Matsumoto Y."/>
            <person name="Kinjo T."/>
            <person name="Motooka D."/>
            <person name="Nabeya D."/>
            <person name="Jung N."/>
            <person name="Uechi K."/>
            <person name="Horii T."/>
            <person name="Iida T."/>
            <person name="Fujita J."/>
            <person name="Nakamura S."/>
        </authorList>
    </citation>
    <scope>NUCLEOTIDE SEQUENCE [LARGE SCALE GENOMIC DNA]</scope>
    <source>
        <strain evidence="2 3">JCM 12404</strain>
    </source>
</reference>
<gene>
    <name evidence="2" type="primary">cpnT</name>
    <name evidence="2" type="ORF">MCOO_39490</name>
</gene>
<name>A0A7I7L1I4_9MYCO</name>
<dbReference type="EMBL" id="AP022569">
    <property type="protein sequence ID" value="BBX47934.1"/>
    <property type="molecule type" value="Genomic_DNA"/>
</dbReference>
<organism evidence="2 3">
    <name type="scientific">Mycobacterium cookii</name>
    <dbReference type="NCBI Taxonomy" id="1775"/>
    <lineage>
        <taxon>Bacteria</taxon>
        <taxon>Bacillati</taxon>
        <taxon>Actinomycetota</taxon>
        <taxon>Actinomycetes</taxon>
        <taxon>Mycobacteriales</taxon>
        <taxon>Mycobacteriaceae</taxon>
        <taxon>Mycobacterium</taxon>
    </lineage>
</organism>
<feature type="region of interest" description="Disordered" evidence="1">
    <location>
        <begin position="442"/>
        <end position="548"/>
    </location>
</feature>
<evidence type="ECO:0000313" key="2">
    <source>
        <dbReference type="EMBL" id="BBX47934.1"/>
    </source>
</evidence>
<dbReference type="KEGG" id="mcoo:MCOO_39490"/>
<feature type="compositionally biased region" description="Pro residues" evidence="1">
    <location>
        <begin position="469"/>
        <end position="480"/>
    </location>
</feature>